<dbReference type="GO" id="GO:0004252">
    <property type="term" value="F:serine-type endopeptidase activity"/>
    <property type="evidence" value="ECO:0007669"/>
    <property type="project" value="InterPro"/>
</dbReference>
<feature type="domain" description="Dienelactone hydrolase" evidence="2">
    <location>
        <begin position="166"/>
        <end position="296"/>
    </location>
</feature>
<dbReference type="OrthoDB" id="3647650at2"/>
<dbReference type="EMBL" id="PGGO01000010">
    <property type="protein sequence ID" value="PSH68244.1"/>
    <property type="molecule type" value="Genomic_DNA"/>
</dbReference>
<dbReference type="InterPro" id="IPR050261">
    <property type="entry name" value="FrsA_esterase"/>
</dbReference>
<proteinExistence type="predicted"/>
<reference evidence="4" key="1">
    <citation type="submission" date="2017-11" db="EMBL/GenBank/DDBJ databases">
        <authorList>
            <person name="Kuznetsova I."/>
            <person name="Sazanova A."/>
            <person name="Chirak E."/>
            <person name="Safronova V."/>
            <person name="Willems A."/>
        </authorList>
    </citation>
    <scope>NUCLEOTIDE SEQUENCE [LARGE SCALE GENOMIC DNA]</scope>
    <source>
        <strain evidence="4">STM 196</strain>
    </source>
</reference>
<comment type="caution">
    <text evidence="3">The sequence shown here is derived from an EMBL/GenBank/DDBJ whole genome shotgun (WGS) entry which is preliminary data.</text>
</comment>
<evidence type="ECO:0000313" key="4">
    <source>
        <dbReference type="Proteomes" id="UP000241444"/>
    </source>
</evidence>
<accession>A0A2P7BP71</accession>
<organism evidence="3 4">
    <name type="scientific">Phyllobacterium brassicacearum</name>
    <dbReference type="NCBI Taxonomy" id="314235"/>
    <lineage>
        <taxon>Bacteria</taxon>
        <taxon>Pseudomonadati</taxon>
        <taxon>Pseudomonadota</taxon>
        <taxon>Alphaproteobacteria</taxon>
        <taxon>Hyphomicrobiales</taxon>
        <taxon>Phyllobacteriaceae</taxon>
        <taxon>Phyllobacterium</taxon>
    </lineage>
</organism>
<dbReference type="PROSITE" id="PS00708">
    <property type="entry name" value="PRO_ENDOPEP_SER"/>
    <property type="match status" value="1"/>
</dbReference>
<dbReference type="Proteomes" id="UP000241444">
    <property type="component" value="Unassembled WGS sequence"/>
</dbReference>
<evidence type="ECO:0000256" key="1">
    <source>
        <dbReference type="ARBA" id="ARBA00022801"/>
    </source>
</evidence>
<dbReference type="InterPro" id="IPR002471">
    <property type="entry name" value="Pept_S9_AS"/>
</dbReference>
<protein>
    <recommendedName>
        <fullName evidence="2">Dienelactone hydrolase domain-containing protein</fullName>
    </recommendedName>
</protein>
<dbReference type="InterPro" id="IPR002925">
    <property type="entry name" value="Dienelactn_hydro"/>
</dbReference>
<dbReference type="PANTHER" id="PTHR22946">
    <property type="entry name" value="DIENELACTONE HYDROLASE DOMAIN-CONTAINING PROTEIN-RELATED"/>
    <property type="match status" value="1"/>
</dbReference>
<dbReference type="GO" id="GO:0006508">
    <property type="term" value="P:proteolysis"/>
    <property type="evidence" value="ECO:0007669"/>
    <property type="project" value="InterPro"/>
</dbReference>
<keyword evidence="4" id="KW-1185">Reference proteome</keyword>
<dbReference type="AlphaFoldDB" id="A0A2P7BP71"/>
<sequence length="357" mass="39192">MGPSGGKCGQDQERRPRFGHCLRRRSPGGCGGMLMRFARNILVCSILVLLVVYAPGSDAQTPDEVIEIPSLTLSDDQFLQGDIAGATVVTVTGRLQVPTIDARLPVVILLHGSGGPTSSGPWSWANFLEPLGVATLRIDSYTARGYSEIYTDQSRVGEFNPIYDVYRAVDVLVADPRLDANRIAIMGFSRGGLVALYASLNRFHDLYGPKRGGIAAYLPFYPPCNFELVGEMEVVDAPIRAFHGAKDEWNPLPRCRDYIERLAAAGHDAQITVYPGARHAFDHTNSPAYNVMSDAQTSRTCMRREENGRLMNVATGKPFSWRDECVQLGPPVQYNDAANSQAQAAVKEFLTKLFHLN</sequence>
<gene>
    <name evidence="3" type="ORF">CU102_15145</name>
</gene>
<dbReference type="GO" id="GO:0052689">
    <property type="term" value="F:carboxylic ester hydrolase activity"/>
    <property type="evidence" value="ECO:0007669"/>
    <property type="project" value="UniProtKB-ARBA"/>
</dbReference>
<dbReference type="InterPro" id="IPR029058">
    <property type="entry name" value="AB_hydrolase_fold"/>
</dbReference>
<dbReference type="Pfam" id="PF01738">
    <property type="entry name" value="DLH"/>
    <property type="match status" value="1"/>
</dbReference>
<dbReference type="Gene3D" id="3.40.50.1820">
    <property type="entry name" value="alpha/beta hydrolase"/>
    <property type="match status" value="1"/>
</dbReference>
<name>A0A2P7BP71_9HYPH</name>
<dbReference type="SUPFAM" id="SSF53474">
    <property type="entry name" value="alpha/beta-Hydrolases"/>
    <property type="match status" value="1"/>
</dbReference>
<evidence type="ECO:0000259" key="2">
    <source>
        <dbReference type="Pfam" id="PF01738"/>
    </source>
</evidence>
<keyword evidence="1" id="KW-0378">Hydrolase</keyword>
<evidence type="ECO:0000313" key="3">
    <source>
        <dbReference type="EMBL" id="PSH68244.1"/>
    </source>
</evidence>
<dbReference type="PANTHER" id="PTHR22946:SF9">
    <property type="entry name" value="POLYKETIDE TRANSFERASE AF380"/>
    <property type="match status" value="1"/>
</dbReference>